<dbReference type="AlphaFoldDB" id="A0A0W8I754"/>
<gene>
    <name evidence="1" type="ORF">AVL62_04310</name>
</gene>
<protein>
    <recommendedName>
        <fullName evidence="3">Clp R domain-containing protein</fullName>
    </recommendedName>
</protein>
<proteinExistence type="predicted"/>
<dbReference type="OrthoDB" id="3428089at2"/>
<dbReference type="RefSeq" id="WP_058891169.1">
    <property type="nucleotide sequence ID" value="NZ_LQBL01000027.1"/>
</dbReference>
<evidence type="ECO:0008006" key="3">
    <source>
        <dbReference type="Google" id="ProtNLM"/>
    </source>
</evidence>
<sequence>MTAWRSTLWLAQTSWQECAHLGHREIDVEHVFLATLQDEGVSRVLLPHGVDAEGTRAAVGEVLRAQVDALGVETAALTSPPRRAPQDLHHGAVGTLPVTPRARELMRVTTSVAGLAARLVGEPSGTVRGLLLHQGADPDQVAADLENHGDAPDPSLDVSTLPGIGELDGIPVLARRATRLLTGDLQSLWPRVGTAAGTKPWLSLSPSATARSETTITDSLSRSRVMPWRGPGTLTRERVFVHAPSDGAAGIALWQSSWDLRVWGRRRSGPGTFHHVRLVPEVRGTRVELVSGVVRQPDQRRSLLAAPLRPAVAAGLAIANRNALYQLGLLCDASPATGE</sequence>
<name>A0A0W8I754_9MICO</name>
<dbReference type="InterPro" id="IPR036628">
    <property type="entry name" value="Clp_N_dom_sf"/>
</dbReference>
<dbReference type="SUPFAM" id="SSF81923">
    <property type="entry name" value="Double Clp-N motif"/>
    <property type="match status" value="1"/>
</dbReference>
<dbReference type="EMBL" id="LQBL01000027">
    <property type="protein sequence ID" value="KUG54436.1"/>
    <property type="molecule type" value="Genomic_DNA"/>
</dbReference>
<organism evidence="1 2">
    <name type="scientific">Serinicoccus chungangensis</name>
    <dbReference type="NCBI Taxonomy" id="767452"/>
    <lineage>
        <taxon>Bacteria</taxon>
        <taxon>Bacillati</taxon>
        <taxon>Actinomycetota</taxon>
        <taxon>Actinomycetes</taxon>
        <taxon>Micrococcales</taxon>
        <taxon>Ornithinimicrobiaceae</taxon>
        <taxon>Serinicoccus</taxon>
    </lineage>
</organism>
<comment type="caution">
    <text evidence="1">The sequence shown here is derived from an EMBL/GenBank/DDBJ whole genome shotgun (WGS) entry which is preliminary data.</text>
</comment>
<reference evidence="1 2" key="1">
    <citation type="submission" date="2015-12" db="EMBL/GenBank/DDBJ databases">
        <title>Serinicoccus chungangenesis strain CD08_5 genome sequencing and assembly.</title>
        <authorList>
            <person name="Chander A.M."/>
            <person name="Kaur G."/>
            <person name="Nair G.R."/>
            <person name="Dhawan D.K."/>
            <person name="Kochhar R.K."/>
            <person name="Mayilraj S."/>
            <person name="Bhadada S.K."/>
        </authorList>
    </citation>
    <scope>NUCLEOTIDE SEQUENCE [LARGE SCALE GENOMIC DNA]</scope>
    <source>
        <strain evidence="1 2">CD08_5</strain>
    </source>
</reference>
<dbReference type="Gene3D" id="1.10.1780.10">
    <property type="entry name" value="Clp, N-terminal domain"/>
    <property type="match status" value="1"/>
</dbReference>
<accession>A0A0W8I754</accession>
<keyword evidence="2" id="KW-1185">Reference proteome</keyword>
<evidence type="ECO:0000313" key="1">
    <source>
        <dbReference type="EMBL" id="KUG54436.1"/>
    </source>
</evidence>
<evidence type="ECO:0000313" key="2">
    <source>
        <dbReference type="Proteomes" id="UP000054837"/>
    </source>
</evidence>
<dbReference type="STRING" id="767452.AVL62_04310"/>
<dbReference type="Proteomes" id="UP000054837">
    <property type="component" value="Unassembled WGS sequence"/>
</dbReference>